<dbReference type="Pfam" id="PF12733">
    <property type="entry name" value="Cadherin-like"/>
    <property type="match status" value="2"/>
</dbReference>
<dbReference type="InterPro" id="IPR036116">
    <property type="entry name" value="FN3_sf"/>
</dbReference>
<keyword evidence="2" id="KW-0732">Signal</keyword>
<dbReference type="InterPro" id="IPR051465">
    <property type="entry name" value="Cell_Envelope_Struct_Comp"/>
</dbReference>
<comment type="caution">
    <text evidence="4">The sequence shown here is derived from an EMBL/GenBank/DDBJ whole genome shotgun (WGS) entry which is preliminary data.</text>
</comment>
<dbReference type="PANTHER" id="PTHR43308">
    <property type="entry name" value="OUTER MEMBRANE PROTEIN ALPHA-RELATED"/>
    <property type="match status" value="1"/>
</dbReference>
<dbReference type="EMBL" id="QJVJ01000002">
    <property type="protein sequence ID" value="PYI56511.1"/>
    <property type="molecule type" value="Genomic_DNA"/>
</dbReference>
<sequence length="1950" mass="198991">MRKGISIVVVVVCMLFGSAWAGTNRAFADVTNPEIWNYDPTYEPPWFNSPPFFVGVAPNNSLETLFLKFDITGFSNPTGKHIELEIPVGQPQGTGHIANLWKYSGNWQPTATPVTKADLANYENASNRKDAVVFSNTPLVFDVTAYVTSKLGTGSVMFMLTGKEIFGNTSGSDVIEVFELKQGTTPRLYLADGTPFVTTGAPPASITGSGATLAGDVTGDGGAAVTERGVVVSTSVNPTTGSPLKATASGTTGPFTANVAGLQPNTTYHYRAYAINAKGTAYGEDKQFTTLDASVAVPTNLDLAAVSDSGSSDTDNVTKVTKPTITGKSDPNATIQLFDNALPIAGAAAVANGSGDWTITLASDLPDGTYAITAKATTGDGVSEASSPLVVKIDTTPPVKPGKPDMTASSDSGGSDSDNITKITTPAFGGTTEPDATVKLFADAAEIGGAGADSGGGWNATASAPLPDGTHAITVKAVDAAGNESVSSDPLSITIDTSAPAAPDALDLEADSDSGDSDADNLTYVTTPAIAGTAEPDSTVRLYAGGTEVGSGTATGSGSWSMTASSLGEGAHTFTAKAEDAAGNVGPASSPLVVTIDTTPPAKPGTPDLTPESDTGASNTDNMTKASALTFKGTALAGEAVKLFSGSFELGGANADGSGDWTIPANPAILSVDGLYQIVAKVKDAAGNEAESDALSLHVDRTAPSAPAVPDLTTASDSGKSSTDNVTKVVNPVFSGSAEADSTVRLYDGSTEIGSGTAAQFGTGLTSAVALSDGVRSITATAEDAAGNVGDASGPLAITIDTVPPGAPAGLDLTPASDKGIFDDDNVTSVTTPTITGTAEPDSTVRLYDGMTEVGSATAGSGGDWSVTTSALADGTHALAALAEDAAGNVGAASAGIAVFIVTATPTIHAPSDLTIDENGSTGPLSFTVGDANTAAGELLVRASSDNPDLLPESGIVLSTVSGGNRTIDVTPAAGQDGTVTVTLTVYSLTSESSDSFTVTVNDIPELSPIADQEIATDGSTGELAFTVSDKTTPAALLQVSGTSSNPTLVPDANIVFGGSGANRTVTVTPAAGKYGTATVTIAVDDERQARASRSFTVSVGNAKPVASSGSLAVTEDTPKTGMLNATDANGDALIYSIVTQGTKGTAVVTNPATGEFLYTPNADANGTDSFTFKANDGVADSITATVTVTIAPVNDAPVAAGAVYSTTGSYPLTGALTATDAEGDVLTYRIESQGSKGTVTQGVYGSGTFVYTPIPGATGTDSFTFTAYDGIAYSAPAVVTVEIVPAGVADLAGLSVSTGDLTPAFSANTLAYAQQVASGVGSTTVTATVYEPNASIRINDVLTGSGSPSAPIALTAGTNVIRVEVVAQDAATRKAYTITIVKPSAESRLSGLGLNAGTLTPAFSGDTTSYAASVPNDVSQLTVTATALAPGAAIRINGMPVTGGTPSHPIALTVGPNTIEVEVTAQDGIAKTTYTLTVTRLEEESTPSSEPSSPSAPAAPSGTTRQVNVVVGGADSVAAKVDITRTREQDGTKVDVVSFDPRKAAESVGKAVEAGRDTAKIVIDDLPNDPADAVTVNVPKDSVSAMTSKSINLEIQTQDVKITLPSDTLSLLQADGKDLYFRIVPINKPAEREQVEERTVRAEEVKEAAQNRSVEIVGKPMTIETNYTSRPTKVEFPLKGVPIPTDPQRREAWLAQLAVYIEHSDGDKSLQRGTITYDENGMPVGIEIAISKFSTFTIVRMDGDVWRERYIFGYEDRTFQPEKPITRAEIAAILARNLKGAPSSAASAASGYPDVPAGHWASSAIAALQTAGIMTGDDQGRFRPEQPVTRAETATIVAAWKRIGTAGRIPGYDDAKSHWAASSIAAVQAEGWMTGYEDGTFRPDRPLTRAEAVKVLNRLFDRPALDGIERPTWPDVPLAHWASADVEAASNTYTAQPLPNGKERMIEKK</sequence>
<feature type="region of interest" description="Disordered" evidence="1">
    <location>
        <begin position="702"/>
        <end position="724"/>
    </location>
</feature>
<feature type="compositionally biased region" description="Polar residues" evidence="1">
    <location>
        <begin position="713"/>
        <end position="724"/>
    </location>
</feature>
<feature type="chain" id="PRO_5039650693" description="SLH domain-containing protein" evidence="2">
    <location>
        <begin position="22"/>
        <end position="1950"/>
    </location>
</feature>
<proteinExistence type="predicted"/>
<feature type="domain" description="SLH" evidence="3">
    <location>
        <begin position="1848"/>
        <end position="1911"/>
    </location>
</feature>
<feature type="region of interest" description="Disordered" evidence="1">
    <location>
        <begin position="393"/>
        <end position="420"/>
    </location>
</feature>
<dbReference type="SUPFAM" id="SSF49265">
    <property type="entry name" value="Fibronectin type III"/>
    <property type="match status" value="1"/>
</dbReference>
<gene>
    <name evidence="4" type="ORF">DLM86_05945</name>
</gene>
<dbReference type="Pfam" id="PF00395">
    <property type="entry name" value="SLH"/>
    <property type="match status" value="3"/>
</dbReference>
<feature type="region of interest" description="Disordered" evidence="1">
    <location>
        <begin position="1481"/>
        <end position="1505"/>
    </location>
</feature>
<evidence type="ECO:0000313" key="4">
    <source>
        <dbReference type="EMBL" id="PYI56511.1"/>
    </source>
</evidence>
<evidence type="ECO:0000256" key="2">
    <source>
        <dbReference type="SAM" id="SignalP"/>
    </source>
</evidence>
<protein>
    <recommendedName>
        <fullName evidence="3">SLH domain-containing protein</fullName>
    </recommendedName>
</protein>
<dbReference type="NCBIfam" id="NF012211">
    <property type="entry name" value="tand_rpt_95"/>
    <property type="match status" value="2"/>
</dbReference>
<feature type="signal peptide" evidence="2">
    <location>
        <begin position="1"/>
        <end position="21"/>
    </location>
</feature>
<evidence type="ECO:0000256" key="1">
    <source>
        <dbReference type="SAM" id="MobiDB-lite"/>
    </source>
</evidence>
<dbReference type="Pfam" id="PF19077">
    <property type="entry name" value="Big_13"/>
    <property type="match status" value="6"/>
</dbReference>
<dbReference type="Pfam" id="PF17963">
    <property type="entry name" value="Big_9"/>
    <property type="match status" value="2"/>
</dbReference>
<evidence type="ECO:0000259" key="3">
    <source>
        <dbReference type="PROSITE" id="PS51272"/>
    </source>
</evidence>
<dbReference type="InterPro" id="IPR001119">
    <property type="entry name" value="SLH_dom"/>
</dbReference>
<dbReference type="OrthoDB" id="9807519at2"/>
<dbReference type="Gene3D" id="2.60.40.10">
    <property type="entry name" value="Immunoglobulins"/>
    <property type="match status" value="6"/>
</dbReference>
<feature type="compositionally biased region" description="Low complexity" evidence="1">
    <location>
        <begin position="1487"/>
        <end position="1502"/>
    </location>
</feature>
<name>A0A2V5KAB6_9BACL</name>
<evidence type="ECO:0000313" key="5">
    <source>
        <dbReference type="Proteomes" id="UP000247476"/>
    </source>
</evidence>
<feature type="region of interest" description="Disordered" evidence="1">
    <location>
        <begin position="599"/>
        <end position="622"/>
    </location>
</feature>
<reference evidence="4 5" key="1">
    <citation type="submission" date="2018-05" db="EMBL/GenBank/DDBJ databases">
        <title>Paenibacillus flagellatus sp. nov., isolated from selenium mineral soil.</title>
        <authorList>
            <person name="Dai X."/>
        </authorList>
    </citation>
    <scope>NUCLEOTIDE SEQUENCE [LARGE SCALE GENOMIC DNA]</scope>
    <source>
        <strain evidence="4 5">DXL2</strain>
    </source>
</reference>
<feature type="compositionally biased region" description="Low complexity" evidence="1">
    <location>
        <begin position="409"/>
        <end position="418"/>
    </location>
</feature>
<dbReference type="Gene3D" id="2.60.40.2810">
    <property type="match status" value="1"/>
</dbReference>
<dbReference type="InterPro" id="IPR013783">
    <property type="entry name" value="Ig-like_fold"/>
</dbReference>
<organism evidence="4 5">
    <name type="scientific">Paenibacillus flagellatus</name>
    <dbReference type="NCBI Taxonomy" id="2211139"/>
    <lineage>
        <taxon>Bacteria</taxon>
        <taxon>Bacillati</taxon>
        <taxon>Bacillota</taxon>
        <taxon>Bacilli</taxon>
        <taxon>Bacillales</taxon>
        <taxon>Paenibacillaceae</taxon>
        <taxon>Paenibacillus</taxon>
    </lineage>
</organism>
<dbReference type="CDD" id="cd11304">
    <property type="entry name" value="Cadherin_repeat"/>
    <property type="match status" value="1"/>
</dbReference>
<dbReference type="PANTHER" id="PTHR43308:SF5">
    <property type="entry name" value="S-LAYER PROTEIN _ PEPTIDOGLYCAN ENDO-BETA-N-ACETYLGLUCOSAMINIDASE"/>
    <property type="match status" value="1"/>
</dbReference>
<dbReference type="NCBIfam" id="NF033510">
    <property type="entry name" value="Ca_tandemer"/>
    <property type="match status" value="4"/>
</dbReference>
<feature type="compositionally biased region" description="Polar residues" evidence="1">
    <location>
        <begin position="612"/>
        <end position="622"/>
    </location>
</feature>
<accession>A0A2V5KAB6</accession>
<feature type="domain" description="SLH" evidence="3">
    <location>
        <begin position="1789"/>
        <end position="1847"/>
    </location>
</feature>
<dbReference type="PROSITE" id="PS51272">
    <property type="entry name" value="SLH"/>
    <property type="match status" value="2"/>
</dbReference>
<dbReference type="RefSeq" id="WP_110839038.1">
    <property type="nucleotide sequence ID" value="NZ_QJVJ01000002.1"/>
</dbReference>
<dbReference type="InterPro" id="IPR025883">
    <property type="entry name" value="Cadherin-like_domain"/>
</dbReference>
<dbReference type="Gene3D" id="2.60.40.3440">
    <property type="match status" value="1"/>
</dbReference>
<dbReference type="InterPro" id="IPR044016">
    <property type="entry name" value="Big_13"/>
</dbReference>
<keyword evidence="5" id="KW-1185">Reference proteome</keyword>
<dbReference type="Proteomes" id="UP000247476">
    <property type="component" value="Unassembled WGS sequence"/>
</dbReference>